<sequence length="298" mass="30883">MKRAVGILIGTLGAFCGSTASARCSLPVGWDGVVGKQAHYIVFGELHGSAETPAAIGEIACALAERNTPLLVAVELEDNAGLQRAWSEPQSGFAAAALQAMPEWKTRNDGVTSQAMLDLLVALHTLKDAGRKIHVVAFNDTALAASTRFKDLPGQGPHEAGQAENIRAADAVQAYERVLVLVGNYHARKRPIAPGGVSYEPMAMRLADPSRIVSINVLNSGGQVWNCQIKGNVRAPGPITAAILDCGPHSAGVPEDWVAPPRIVATNGAAGPNSPAGAYDATLLIGTVTASPPAKAPQ</sequence>
<dbReference type="RefSeq" id="WP_189674649.1">
    <property type="nucleotide sequence ID" value="NZ_BNAQ01000001.1"/>
</dbReference>
<reference evidence="3" key="1">
    <citation type="journal article" date="2019" name="Int. J. Syst. Evol. Microbiol.">
        <title>The Global Catalogue of Microorganisms (GCM) 10K type strain sequencing project: providing services to taxonomists for standard genome sequencing and annotation.</title>
        <authorList>
            <consortium name="The Broad Institute Genomics Platform"/>
            <consortium name="The Broad Institute Genome Sequencing Center for Infectious Disease"/>
            <person name="Wu L."/>
            <person name="Ma J."/>
        </authorList>
    </citation>
    <scope>NUCLEOTIDE SEQUENCE [LARGE SCALE GENOMIC DNA]</scope>
    <source>
        <strain evidence="3">CGMCC 1.8957</strain>
    </source>
</reference>
<proteinExistence type="predicted"/>
<keyword evidence="1" id="KW-0732">Signal</keyword>
<name>A0ABQ3L706_9SPHN</name>
<dbReference type="Proteomes" id="UP000652430">
    <property type="component" value="Unassembled WGS sequence"/>
</dbReference>
<evidence type="ECO:0008006" key="4">
    <source>
        <dbReference type="Google" id="ProtNLM"/>
    </source>
</evidence>
<organism evidence="2 3">
    <name type="scientific">Sphingomonas glacialis</name>
    <dbReference type="NCBI Taxonomy" id="658225"/>
    <lineage>
        <taxon>Bacteria</taxon>
        <taxon>Pseudomonadati</taxon>
        <taxon>Pseudomonadota</taxon>
        <taxon>Alphaproteobacteria</taxon>
        <taxon>Sphingomonadales</taxon>
        <taxon>Sphingomonadaceae</taxon>
        <taxon>Sphingomonas</taxon>
    </lineage>
</organism>
<evidence type="ECO:0000256" key="1">
    <source>
        <dbReference type="SAM" id="SignalP"/>
    </source>
</evidence>
<protein>
    <recommendedName>
        <fullName evidence="4">Haem-binding uptake Tiki superfamily ChaN domain-containing protein</fullName>
    </recommendedName>
</protein>
<evidence type="ECO:0000313" key="2">
    <source>
        <dbReference type="EMBL" id="GHH07039.1"/>
    </source>
</evidence>
<evidence type="ECO:0000313" key="3">
    <source>
        <dbReference type="Proteomes" id="UP000652430"/>
    </source>
</evidence>
<keyword evidence="3" id="KW-1185">Reference proteome</keyword>
<gene>
    <name evidence="2" type="ORF">GCM10008023_00730</name>
</gene>
<feature type="chain" id="PRO_5046458323" description="Haem-binding uptake Tiki superfamily ChaN domain-containing protein" evidence="1">
    <location>
        <begin position="23"/>
        <end position="298"/>
    </location>
</feature>
<accession>A0ABQ3L706</accession>
<dbReference type="EMBL" id="BNAQ01000001">
    <property type="protein sequence ID" value="GHH07039.1"/>
    <property type="molecule type" value="Genomic_DNA"/>
</dbReference>
<feature type="signal peptide" evidence="1">
    <location>
        <begin position="1"/>
        <end position="22"/>
    </location>
</feature>
<comment type="caution">
    <text evidence="2">The sequence shown here is derived from an EMBL/GenBank/DDBJ whole genome shotgun (WGS) entry which is preliminary data.</text>
</comment>